<dbReference type="Proteomes" id="UP001610335">
    <property type="component" value="Unassembled WGS sequence"/>
</dbReference>
<evidence type="ECO:0000313" key="3">
    <source>
        <dbReference type="Proteomes" id="UP001610335"/>
    </source>
</evidence>
<evidence type="ECO:0000259" key="1">
    <source>
        <dbReference type="Pfam" id="PF12697"/>
    </source>
</evidence>
<dbReference type="InterPro" id="IPR029058">
    <property type="entry name" value="AB_hydrolase_fold"/>
</dbReference>
<evidence type="ECO:0000313" key="2">
    <source>
        <dbReference type="EMBL" id="KAL2817942.1"/>
    </source>
</evidence>
<name>A0ABR4HR24_9EURO</name>
<dbReference type="Gene3D" id="3.40.50.1820">
    <property type="entry name" value="alpha/beta hydrolase"/>
    <property type="match status" value="1"/>
</dbReference>
<comment type="caution">
    <text evidence="2">The sequence shown here is derived from an EMBL/GenBank/DDBJ whole genome shotgun (WGS) entry which is preliminary data.</text>
</comment>
<dbReference type="PANTHER" id="PTHR37017">
    <property type="entry name" value="AB HYDROLASE-1 DOMAIN-CONTAINING PROTEIN-RELATED"/>
    <property type="match status" value="1"/>
</dbReference>
<feature type="domain" description="AB hydrolase-1" evidence="1">
    <location>
        <begin position="10"/>
        <end position="110"/>
    </location>
</feature>
<dbReference type="EMBL" id="JBFXLS010000088">
    <property type="protein sequence ID" value="KAL2817942.1"/>
    <property type="molecule type" value="Genomic_DNA"/>
</dbReference>
<dbReference type="InterPro" id="IPR052897">
    <property type="entry name" value="Sec-Metab_Biosynth_Hydrolase"/>
</dbReference>
<dbReference type="PANTHER" id="PTHR37017:SF13">
    <property type="entry name" value="AB HYDROLASE-1 DOMAIN-CONTAINING PROTEIN"/>
    <property type="match status" value="1"/>
</dbReference>
<dbReference type="Pfam" id="PF12697">
    <property type="entry name" value="Abhydrolase_6"/>
    <property type="match status" value="1"/>
</dbReference>
<proteinExistence type="predicted"/>
<keyword evidence="3" id="KW-1185">Reference proteome</keyword>
<dbReference type="InterPro" id="IPR000073">
    <property type="entry name" value="AB_hydrolase_1"/>
</dbReference>
<accession>A0ABR4HR24</accession>
<organism evidence="2 3">
    <name type="scientific">Aspergillus cavernicola</name>
    <dbReference type="NCBI Taxonomy" id="176166"/>
    <lineage>
        <taxon>Eukaryota</taxon>
        <taxon>Fungi</taxon>
        <taxon>Dikarya</taxon>
        <taxon>Ascomycota</taxon>
        <taxon>Pezizomycotina</taxon>
        <taxon>Eurotiomycetes</taxon>
        <taxon>Eurotiomycetidae</taxon>
        <taxon>Eurotiales</taxon>
        <taxon>Aspergillaceae</taxon>
        <taxon>Aspergillus</taxon>
        <taxon>Aspergillus subgen. Nidulantes</taxon>
    </lineage>
</organism>
<sequence>MASNQGKLGVVICHGFFHTPAPYEPLMRTLNSPGFETYCHQRPTADLSKLNAGDVNNPGFDRGPSPEGFPSDFDDVAVIQQVLDKLINQESKQVLLLAHSSSSWAATQAAIPELQCKTVKKEAWLFYSTTSPSFNTLFMYILCSAQLTKLLVVCK</sequence>
<dbReference type="SUPFAM" id="SSF53474">
    <property type="entry name" value="alpha/beta-Hydrolases"/>
    <property type="match status" value="1"/>
</dbReference>
<reference evidence="2 3" key="1">
    <citation type="submission" date="2024-07" db="EMBL/GenBank/DDBJ databases">
        <title>Section-level genome sequencing and comparative genomics of Aspergillus sections Usti and Cavernicolus.</title>
        <authorList>
            <consortium name="Lawrence Berkeley National Laboratory"/>
            <person name="Nybo J.L."/>
            <person name="Vesth T.C."/>
            <person name="Theobald S."/>
            <person name="Frisvad J.C."/>
            <person name="Larsen T.O."/>
            <person name="Kjaerboelling I."/>
            <person name="Rothschild-Mancinelli K."/>
            <person name="Lyhne E.K."/>
            <person name="Kogle M.E."/>
            <person name="Barry K."/>
            <person name="Clum A."/>
            <person name="Na H."/>
            <person name="Ledsgaard L."/>
            <person name="Lin J."/>
            <person name="Lipzen A."/>
            <person name="Kuo A."/>
            <person name="Riley R."/>
            <person name="Mondo S."/>
            <person name="LaButti K."/>
            <person name="Haridas S."/>
            <person name="Pangalinan J."/>
            <person name="Salamov A.A."/>
            <person name="Simmons B.A."/>
            <person name="Magnuson J.K."/>
            <person name="Chen J."/>
            <person name="Drula E."/>
            <person name="Henrissat B."/>
            <person name="Wiebenga A."/>
            <person name="Lubbers R.J."/>
            <person name="Gomes A.C."/>
            <person name="Makela M.R."/>
            <person name="Stajich J."/>
            <person name="Grigoriev I.V."/>
            <person name="Mortensen U.H."/>
            <person name="De vries R.P."/>
            <person name="Baker S.E."/>
            <person name="Andersen M.R."/>
        </authorList>
    </citation>
    <scope>NUCLEOTIDE SEQUENCE [LARGE SCALE GENOMIC DNA]</scope>
    <source>
        <strain evidence="2 3">CBS 600.67</strain>
    </source>
</reference>
<gene>
    <name evidence="2" type="ORF">BDW59DRAFT_165762</name>
</gene>
<protein>
    <recommendedName>
        <fullName evidence="1">AB hydrolase-1 domain-containing protein</fullName>
    </recommendedName>
</protein>